<dbReference type="SUPFAM" id="SSF52540">
    <property type="entry name" value="P-loop containing nucleoside triphosphate hydrolases"/>
    <property type="match status" value="1"/>
</dbReference>
<dbReference type="PANTHER" id="PTHR35372">
    <property type="entry name" value="ATP BINDING PROTEIN-RELATED"/>
    <property type="match status" value="1"/>
</dbReference>
<feature type="region of interest" description="Disordered" evidence="4">
    <location>
        <begin position="470"/>
        <end position="493"/>
    </location>
</feature>
<evidence type="ECO:0000259" key="5">
    <source>
        <dbReference type="PROSITE" id="PS51206"/>
    </source>
</evidence>
<proteinExistence type="predicted"/>
<keyword evidence="7" id="KW-1185">Reference proteome</keyword>
<dbReference type="AlphaFoldDB" id="A0A5R9A729"/>
<keyword evidence="2" id="KW-0378">Hydrolase</keyword>
<dbReference type="GO" id="GO:0016787">
    <property type="term" value="F:hydrolase activity"/>
    <property type="evidence" value="ECO:0007669"/>
    <property type="project" value="UniProtKB-KW"/>
</dbReference>
<dbReference type="InterPro" id="IPR051620">
    <property type="entry name" value="ORF904-like_C"/>
</dbReference>
<dbReference type="InterPro" id="IPR014818">
    <property type="entry name" value="Phage/plasmid_primase_P4_C"/>
</dbReference>
<dbReference type="PANTHER" id="PTHR35372:SF2">
    <property type="entry name" value="SF3 HELICASE DOMAIN-CONTAINING PROTEIN"/>
    <property type="match status" value="1"/>
</dbReference>
<evidence type="ECO:0000256" key="3">
    <source>
        <dbReference type="ARBA" id="ARBA00022840"/>
    </source>
</evidence>
<keyword evidence="3" id="KW-0067">ATP-binding</keyword>
<feature type="compositionally biased region" description="Basic and acidic residues" evidence="4">
    <location>
        <begin position="900"/>
        <end position="912"/>
    </location>
</feature>
<evidence type="ECO:0000313" key="7">
    <source>
        <dbReference type="Proteomes" id="UP000306544"/>
    </source>
</evidence>
<dbReference type="SUPFAM" id="SSF56747">
    <property type="entry name" value="Prim-pol domain"/>
    <property type="match status" value="1"/>
</dbReference>
<feature type="domain" description="SF3 helicase" evidence="5">
    <location>
        <begin position="587"/>
        <end position="747"/>
    </location>
</feature>
<keyword evidence="1" id="KW-0547">Nucleotide-binding</keyword>
<feature type="region of interest" description="Disordered" evidence="4">
    <location>
        <begin position="873"/>
        <end position="929"/>
    </location>
</feature>
<evidence type="ECO:0000313" key="6">
    <source>
        <dbReference type="EMBL" id="TLP74438.1"/>
    </source>
</evidence>
<dbReference type="InterPro" id="IPR014015">
    <property type="entry name" value="Helicase_SF3_DNA-vir"/>
</dbReference>
<dbReference type="InterPro" id="IPR027417">
    <property type="entry name" value="P-loop_NTPase"/>
</dbReference>
<dbReference type="Proteomes" id="UP000306544">
    <property type="component" value="Unassembled WGS sequence"/>
</dbReference>
<dbReference type="PROSITE" id="PS51206">
    <property type="entry name" value="SF3_HELICASE_1"/>
    <property type="match status" value="1"/>
</dbReference>
<reference evidence="6 7" key="1">
    <citation type="submission" date="2019-05" db="EMBL/GenBank/DDBJ databases">
        <title>Nesterenkonia sp. GY239, isolated from the Southern Atlantic Ocean.</title>
        <authorList>
            <person name="Zhang G."/>
        </authorList>
    </citation>
    <scope>NUCLEOTIDE SEQUENCE [LARGE SCALE GENOMIC DNA]</scope>
    <source>
        <strain evidence="6 7">GY239</strain>
    </source>
</reference>
<evidence type="ECO:0000256" key="1">
    <source>
        <dbReference type="ARBA" id="ARBA00022741"/>
    </source>
</evidence>
<protein>
    <recommendedName>
        <fullName evidence="5">SF3 helicase domain-containing protein</fullName>
    </recommendedName>
</protein>
<dbReference type="Gene3D" id="3.40.50.300">
    <property type="entry name" value="P-loop containing nucleotide triphosphate hydrolases"/>
    <property type="match status" value="1"/>
</dbReference>
<accession>A0A5R9A729</accession>
<dbReference type="OrthoDB" id="9763644at2"/>
<feature type="compositionally biased region" description="Basic residues" evidence="4">
    <location>
        <begin position="913"/>
        <end position="929"/>
    </location>
</feature>
<feature type="region of interest" description="Disordered" evidence="4">
    <location>
        <begin position="180"/>
        <end position="201"/>
    </location>
</feature>
<feature type="compositionally biased region" description="Polar residues" evidence="4">
    <location>
        <begin position="180"/>
        <end position="193"/>
    </location>
</feature>
<organism evidence="6 7">
    <name type="scientific">Nesterenkonia sphaerica</name>
    <dbReference type="NCBI Taxonomy" id="1804988"/>
    <lineage>
        <taxon>Bacteria</taxon>
        <taxon>Bacillati</taxon>
        <taxon>Actinomycetota</taxon>
        <taxon>Actinomycetes</taxon>
        <taxon>Micrococcales</taxon>
        <taxon>Micrococcaceae</taxon>
        <taxon>Nesterenkonia</taxon>
    </lineage>
</organism>
<gene>
    <name evidence="6" type="ORF">FEF27_08780</name>
</gene>
<dbReference type="GO" id="GO:0005524">
    <property type="term" value="F:ATP binding"/>
    <property type="evidence" value="ECO:0007669"/>
    <property type="project" value="UniProtKB-KW"/>
</dbReference>
<comment type="caution">
    <text evidence="6">The sequence shown here is derived from an EMBL/GenBank/DDBJ whole genome shotgun (WGS) entry which is preliminary data.</text>
</comment>
<dbReference type="NCBIfam" id="TIGR01613">
    <property type="entry name" value="primase_Cterm"/>
    <property type="match status" value="1"/>
</dbReference>
<dbReference type="EMBL" id="VAWA01000010">
    <property type="protein sequence ID" value="TLP74438.1"/>
    <property type="molecule type" value="Genomic_DNA"/>
</dbReference>
<evidence type="ECO:0000256" key="2">
    <source>
        <dbReference type="ARBA" id="ARBA00022801"/>
    </source>
</evidence>
<evidence type="ECO:0000256" key="4">
    <source>
        <dbReference type="SAM" id="MobiDB-lite"/>
    </source>
</evidence>
<dbReference type="Pfam" id="PF08706">
    <property type="entry name" value="D5_N"/>
    <property type="match status" value="1"/>
</dbReference>
<dbReference type="InterPro" id="IPR006500">
    <property type="entry name" value="Helicase_put_C_phage/plasmid"/>
</dbReference>
<name>A0A5R9A729_9MICC</name>
<sequence length="929" mass="104197">MRSTERPRMDEQQQALRDTAYELVAAGFRILPLGKDKMPLTPWSDAKYKFEGDETIELWFGEDQQDDDWLSGRHPESSGPAQGIAIVTGEPSGFVEMWELEGPHRDKVSELNRLAQEHGERTEEVWRRIRSGWMEQSPSGGYHWMVRITDCEEMPRSESLAEDPEHKKVQIAEVKAAKANSTMAPSYGHTHSTGKPYKTLTGGPDTIAEITMDERHLLRALFQKLDRRPAKPKREVGFQVARERNVGDPELPGDDYNQRADWQEILDADGWEYVRSTGNEDHWRRPGASTNGVDAAVYTHPDKYDEEKTFSLLYVPSAGALSQFGLPTEDGKGQEKTTYTKFEYYAFSRHSGDFSAAAKALSELGYGERKKAASTSRAEYPAASPQGAATGTDGVVIDLAAKRAEKDSVPGQQTNGATLERTDDANANRFASDHCEVIRFSSAHGVWVHWNGVRWVPQPGKGGIERELAKQTARALPTEEFDNQGKPDQSASNALAAHKKYSLSRQGINNMLSMANSLPQLRVDDDRFDNHPWELNTPGGILDLRTGQLLPHDPTKLHVKIAGVAPDFEADRTLWENFLHTSVPDPEVRRYLKRLVGLTLIGEVREHLIVFITGRSGRGKSTFVESIMTAMGDYAAVVPDGILLETKGSDDEETKAVVLKGTRLALIDEVKATDRLNEKRVKKFSGGNTLSARHLYQEHHNFTPSHTHFLVGNHRPGFDGSDDAMLRRLRTIPFDEDIPDEQKIPNLKEKIFGNLPAVLAWAAEGAVEYHKEGLGEIPDLVRATTSDYAEESNPVGQFLEERCKLADGETVLVSEFRDAYEIWCQQRQLRPLGDKRVADALERHGVKVGSKAPRTAQGRLYGGVKLLSYEERKAQAAQHNQELGYDEDPLTTPRQSKSKKTAEQQRKYDSPKPRKPHRRPPRRTPPRRS</sequence>
<dbReference type="SMART" id="SM00885">
    <property type="entry name" value="D5_N"/>
    <property type="match status" value="1"/>
</dbReference>